<evidence type="ECO:0000256" key="2">
    <source>
        <dbReference type="ARBA" id="ARBA00022692"/>
    </source>
</evidence>
<evidence type="ECO:0000313" key="6">
    <source>
        <dbReference type="EMBL" id="GBP26160.1"/>
    </source>
</evidence>
<keyword evidence="2 5" id="KW-0812">Transmembrane</keyword>
<feature type="transmembrane region" description="Helical" evidence="5">
    <location>
        <begin position="30"/>
        <end position="53"/>
    </location>
</feature>
<dbReference type="InterPro" id="IPR018499">
    <property type="entry name" value="Tetraspanin/Peripherin"/>
</dbReference>
<dbReference type="GO" id="GO:0005886">
    <property type="term" value="C:plasma membrane"/>
    <property type="evidence" value="ECO:0007669"/>
    <property type="project" value="TreeGrafter"/>
</dbReference>
<organism evidence="6 7">
    <name type="scientific">Eumeta variegata</name>
    <name type="common">Bagworm moth</name>
    <name type="synonym">Eumeta japonica</name>
    <dbReference type="NCBI Taxonomy" id="151549"/>
    <lineage>
        <taxon>Eukaryota</taxon>
        <taxon>Metazoa</taxon>
        <taxon>Ecdysozoa</taxon>
        <taxon>Arthropoda</taxon>
        <taxon>Hexapoda</taxon>
        <taxon>Insecta</taxon>
        <taxon>Pterygota</taxon>
        <taxon>Neoptera</taxon>
        <taxon>Endopterygota</taxon>
        <taxon>Lepidoptera</taxon>
        <taxon>Glossata</taxon>
        <taxon>Ditrysia</taxon>
        <taxon>Tineoidea</taxon>
        <taxon>Psychidae</taxon>
        <taxon>Oiketicinae</taxon>
        <taxon>Eumeta</taxon>
    </lineage>
</organism>
<evidence type="ECO:0000256" key="3">
    <source>
        <dbReference type="ARBA" id="ARBA00022989"/>
    </source>
</evidence>
<dbReference type="PRINTS" id="PR00259">
    <property type="entry name" value="TMFOUR"/>
</dbReference>
<dbReference type="InterPro" id="IPR008952">
    <property type="entry name" value="Tetraspanin_EC2_sf"/>
</dbReference>
<dbReference type="CDD" id="cd03127">
    <property type="entry name" value="tetraspanin_LEL"/>
    <property type="match status" value="1"/>
</dbReference>
<reference evidence="6 7" key="1">
    <citation type="journal article" date="2019" name="Commun. Biol.">
        <title>The bagworm genome reveals a unique fibroin gene that provides high tensile strength.</title>
        <authorList>
            <person name="Kono N."/>
            <person name="Nakamura H."/>
            <person name="Ohtoshi R."/>
            <person name="Tomita M."/>
            <person name="Numata K."/>
            <person name="Arakawa K."/>
        </authorList>
    </citation>
    <scope>NUCLEOTIDE SEQUENCE [LARGE SCALE GENOMIC DNA]</scope>
</reference>
<keyword evidence="4 5" id="KW-0472">Membrane</keyword>
<comment type="caution">
    <text evidence="6">The sequence shown here is derived from an EMBL/GenBank/DDBJ whole genome shotgun (WGS) entry which is preliminary data.</text>
</comment>
<dbReference type="EMBL" id="BGZK01000177">
    <property type="protein sequence ID" value="GBP26160.1"/>
    <property type="molecule type" value="Genomic_DNA"/>
</dbReference>
<dbReference type="OrthoDB" id="10051815at2759"/>
<keyword evidence="7" id="KW-1185">Reference proteome</keyword>
<feature type="transmembrane region" description="Helical" evidence="5">
    <location>
        <begin position="60"/>
        <end position="82"/>
    </location>
</feature>
<dbReference type="STRING" id="151549.A0A4C1UJ22"/>
<comment type="subcellular location">
    <subcellularLocation>
        <location evidence="1">Membrane</location>
        <topology evidence="1">Multi-pass membrane protein</topology>
    </subcellularLocation>
</comment>
<name>A0A4C1UJ22_EUMVA</name>
<proteinExistence type="predicted"/>
<dbReference type="PANTHER" id="PTHR19282">
    <property type="entry name" value="TETRASPANIN"/>
    <property type="match status" value="1"/>
</dbReference>
<feature type="transmembrane region" description="Helical" evidence="5">
    <location>
        <begin position="180"/>
        <end position="205"/>
    </location>
</feature>
<dbReference type="Proteomes" id="UP000299102">
    <property type="component" value="Unassembled WGS sequence"/>
</dbReference>
<evidence type="ECO:0000313" key="7">
    <source>
        <dbReference type="Proteomes" id="UP000299102"/>
    </source>
</evidence>
<evidence type="ECO:0000256" key="1">
    <source>
        <dbReference type="ARBA" id="ARBA00004141"/>
    </source>
</evidence>
<dbReference type="PANTHER" id="PTHR19282:SF28">
    <property type="entry name" value="TETRASPANIN"/>
    <property type="match status" value="1"/>
</dbReference>
<dbReference type="SUPFAM" id="SSF48652">
    <property type="entry name" value="Tetraspanin"/>
    <property type="match status" value="1"/>
</dbReference>
<evidence type="ECO:0000256" key="4">
    <source>
        <dbReference type="ARBA" id="ARBA00023136"/>
    </source>
</evidence>
<dbReference type="Pfam" id="PF00335">
    <property type="entry name" value="Tetraspanin"/>
    <property type="match status" value="1"/>
</dbReference>
<evidence type="ECO:0000256" key="5">
    <source>
        <dbReference type="SAM" id="Phobius"/>
    </source>
</evidence>
<dbReference type="Gene3D" id="1.10.1450.10">
    <property type="entry name" value="Tetraspanin"/>
    <property type="match status" value="1"/>
</dbReference>
<accession>A0A4C1UJ22</accession>
<gene>
    <name evidence="6" type="primary">CD63</name>
    <name evidence="6" type="ORF">EVAR_74922_1</name>
</gene>
<sequence length="264" mass="29131">MSALIVSVATTVRAIYFEMSFFLESSFFSPATLIVVIGVIMFFVSAIGCVGAIKESTCLINLFACILSLVLVLEIAAAIAAYNLRWGMQQMIDARVRETLPMYYQDVELHCCGVDSYEDWAVVRPPVSGSGIDVNNITVPDSCCAESQYEVVDGVELNECVKLYANGCLPRIIYLVYQSAGLLASGAMTVIVIQVIGIVFAFSLASSIRRAKTEREYRRQMLWESVANSSKSTSYSWLNPNKELPCQTYVPFPVNNVESGTRRS</sequence>
<protein>
    <submittedName>
        <fullName evidence="6">CD63 antigen</fullName>
    </submittedName>
</protein>
<dbReference type="AlphaFoldDB" id="A0A4C1UJ22"/>
<keyword evidence="3 5" id="KW-1133">Transmembrane helix</keyword>